<dbReference type="Proteomes" id="UP000441336">
    <property type="component" value="Unassembled WGS sequence"/>
</dbReference>
<protein>
    <submittedName>
        <fullName evidence="1">DUF3822 family protein</fullName>
    </submittedName>
</protein>
<organism evidence="1 2">
    <name type="scientific">Hymenobacter ginkgonis</name>
    <dbReference type="NCBI Taxonomy" id="2682976"/>
    <lineage>
        <taxon>Bacteria</taxon>
        <taxon>Pseudomonadati</taxon>
        <taxon>Bacteroidota</taxon>
        <taxon>Cytophagia</taxon>
        <taxon>Cytophagales</taxon>
        <taxon>Hymenobacteraceae</taxon>
        <taxon>Hymenobacter</taxon>
    </lineage>
</organism>
<evidence type="ECO:0000313" key="2">
    <source>
        <dbReference type="Proteomes" id="UP000441336"/>
    </source>
</evidence>
<dbReference type="EMBL" id="WQKZ01000003">
    <property type="protein sequence ID" value="MVN77275.1"/>
    <property type="molecule type" value="Genomic_DNA"/>
</dbReference>
<dbReference type="AlphaFoldDB" id="A0A7K1TFV3"/>
<evidence type="ECO:0000313" key="1">
    <source>
        <dbReference type="EMBL" id="MVN77275.1"/>
    </source>
</evidence>
<dbReference type="InterPro" id="IPR024213">
    <property type="entry name" value="DUF3822"/>
</dbReference>
<name>A0A7K1TFV3_9BACT</name>
<proteinExistence type="predicted"/>
<sequence length="305" mass="33227">MPADNCPLYLYPVSATSTFSAPPTATVSLRDDTFDPTNPAAYHLYALASTGRLRLAVLEVVRQKFVVFEDLPLAHPADLPELARTHDLLGHPGWTRVRIALAGRAFTLLPAPLFRPGDEALYLAPHYALAPTEEALAYPLPLAAPATDVVSLFAANQALTSWLDATYGPAGRLLPSSAALLAGLLNQPGSAITTRQLYLSLADQELTAVVLGPQLEFCNVFAISTAEDVVYFTILVMQELGLNPDQDAVTVWGELTADSPIFTLLGTYVRQVRFGARPFGLQYSYRLNELADYRHFDLFSLAFCQ</sequence>
<accession>A0A7K1TFV3</accession>
<reference evidence="1 2" key="1">
    <citation type="submission" date="2019-12" db="EMBL/GenBank/DDBJ databases">
        <title>Hymenobacter sp. HMF4947 Genome sequencing and assembly.</title>
        <authorList>
            <person name="Kang H."/>
            <person name="Cha I."/>
            <person name="Kim H."/>
            <person name="Joh K."/>
        </authorList>
    </citation>
    <scope>NUCLEOTIDE SEQUENCE [LARGE SCALE GENOMIC DNA]</scope>
    <source>
        <strain evidence="1 2">HMF4947</strain>
    </source>
</reference>
<keyword evidence="2" id="KW-1185">Reference proteome</keyword>
<dbReference type="Pfam" id="PF12864">
    <property type="entry name" value="DUF3822"/>
    <property type="match status" value="1"/>
</dbReference>
<dbReference type="Gene3D" id="3.30.420.260">
    <property type="match status" value="1"/>
</dbReference>
<gene>
    <name evidence="1" type="ORF">GO988_13145</name>
</gene>
<dbReference type="Gene3D" id="3.30.420.250">
    <property type="match status" value="1"/>
</dbReference>
<comment type="caution">
    <text evidence="1">The sequence shown here is derived from an EMBL/GenBank/DDBJ whole genome shotgun (WGS) entry which is preliminary data.</text>
</comment>
<dbReference type="CDD" id="cd24013">
    <property type="entry name" value="ASKHA_ATPase_BT3980-like"/>
    <property type="match status" value="1"/>
</dbReference>